<proteinExistence type="predicted"/>
<dbReference type="STRING" id="1123281.SAMN02745180_02116"/>
<name>A0A1M5YC96_9FIRM</name>
<dbReference type="InterPro" id="IPR041444">
    <property type="entry name" value="HTH_41"/>
</dbReference>
<protein>
    <submittedName>
        <fullName evidence="3">Helix-turn-helix domain-containing protein</fullName>
    </submittedName>
</protein>
<evidence type="ECO:0000259" key="2">
    <source>
        <dbReference type="Pfam" id="PF14503"/>
    </source>
</evidence>
<evidence type="ECO:0000313" key="3">
    <source>
        <dbReference type="EMBL" id="SHI09655.1"/>
    </source>
</evidence>
<accession>A0A1M5YC96</accession>
<keyword evidence="4" id="KW-1185">Reference proteome</keyword>
<dbReference type="InterPro" id="IPR032791">
    <property type="entry name" value="YhfZ_C"/>
</dbReference>
<organism evidence="3 4">
    <name type="scientific">Sporanaerobacter acetigenes DSM 13106</name>
    <dbReference type="NCBI Taxonomy" id="1123281"/>
    <lineage>
        <taxon>Bacteria</taxon>
        <taxon>Bacillati</taxon>
        <taxon>Bacillota</taxon>
        <taxon>Tissierellia</taxon>
        <taxon>Tissierellales</taxon>
        <taxon>Sporanaerobacteraceae</taxon>
        <taxon>Sporanaerobacter</taxon>
    </lineage>
</organism>
<feature type="domain" description="YhfZ helix-turn-helix" evidence="1">
    <location>
        <begin position="29"/>
        <end position="76"/>
    </location>
</feature>
<dbReference type="Proteomes" id="UP000184389">
    <property type="component" value="Unassembled WGS sequence"/>
</dbReference>
<dbReference type="Pfam" id="PF14503">
    <property type="entry name" value="YhfZ_C"/>
    <property type="match status" value="1"/>
</dbReference>
<gene>
    <name evidence="3" type="ORF">SAMN02745180_02116</name>
</gene>
<dbReference type="SUPFAM" id="SSF53850">
    <property type="entry name" value="Periplasmic binding protein-like II"/>
    <property type="match status" value="1"/>
</dbReference>
<dbReference type="Pfam" id="PF14502">
    <property type="entry name" value="HTH_41"/>
    <property type="match status" value="1"/>
</dbReference>
<dbReference type="Gene3D" id="3.40.190.10">
    <property type="entry name" value="Periplasmic binding protein-like II"/>
    <property type="match status" value="2"/>
</dbReference>
<dbReference type="InterPro" id="IPR036388">
    <property type="entry name" value="WH-like_DNA-bd_sf"/>
</dbReference>
<feature type="domain" description="Uncharacterised protein YhfZ C-terminal" evidence="2">
    <location>
        <begin position="80"/>
        <end position="314"/>
    </location>
</feature>
<evidence type="ECO:0000259" key="1">
    <source>
        <dbReference type="Pfam" id="PF14502"/>
    </source>
</evidence>
<dbReference type="Gene3D" id="1.10.10.10">
    <property type="entry name" value="Winged helix-like DNA-binding domain superfamily/Winged helix DNA-binding domain"/>
    <property type="match status" value="1"/>
</dbReference>
<sequence length="314" mass="36006">MFLLNLEFKMMSKNGIVTTKLAREFMTMKKGDRIDTVSSYAKKFESARGTVQNGLKLLEEENCVKLLKRGHLGTFITYIDYEKLWKFTNWGALVGVSPLPYTRRHEGIATAIYYQMEERHIPFNFAYMQGAGNRIRGLLNQRYDFAILSKKSAMKYLKEYGNLKIAMEFKPYSYISGYVFLFSEAIYGEIVDGMKLGIDTNSPDHVELTEKIAEGKTVEYINVPYSRMIPSILEGLIDGAVYNKDTINKPEIRGAISYKEIDLKGHDAGEKTRAVILVNKEAFGVENLIKQLIDSDEVERIQEEVIYEKIIPTY</sequence>
<dbReference type="NCBIfam" id="NF041241">
    <property type="entry name" value="YhfZ_full"/>
    <property type="match status" value="1"/>
</dbReference>
<reference evidence="3 4" key="1">
    <citation type="submission" date="2016-11" db="EMBL/GenBank/DDBJ databases">
        <authorList>
            <person name="Jaros S."/>
            <person name="Januszkiewicz K."/>
            <person name="Wedrychowicz H."/>
        </authorList>
    </citation>
    <scope>NUCLEOTIDE SEQUENCE [LARGE SCALE GENOMIC DNA]</scope>
    <source>
        <strain evidence="3 4">DSM 13106</strain>
    </source>
</reference>
<evidence type="ECO:0000313" key="4">
    <source>
        <dbReference type="Proteomes" id="UP000184389"/>
    </source>
</evidence>
<dbReference type="AlphaFoldDB" id="A0A1M5YC96"/>
<dbReference type="EMBL" id="FQXR01000010">
    <property type="protein sequence ID" value="SHI09655.1"/>
    <property type="molecule type" value="Genomic_DNA"/>
</dbReference>